<dbReference type="AlphaFoldDB" id="A0A858PZ03"/>
<comment type="cofactor">
    <cofactor evidence="2">
        <name>Fe(2+)</name>
        <dbReference type="ChEBI" id="CHEBI:29033"/>
    </cofactor>
    <text evidence="2">Binds 1 Fe(2+) ion.</text>
</comment>
<dbReference type="GO" id="GO:0046872">
    <property type="term" value="F:metal ion binding"/>
    <property type="evidence" value="ECO:0007669"/>
    <property type="project" value="UniProtKB-KW"/>
</dbReference>
<keyword evidence="2" id="KW-0408">Iron</keyword>
<feature type="active site" evidence="2">
    <location>
        <position position="154"/>
    </location>
</feature>
<dbReference type="CDD" id="cd00487">
    <property type="entry name" value="Pep_deformylase"/>
    <property type="match status" value="1"/>
</dbReference>
<evidence type="ECO:0000313" key="4">
    <source>
        <dbReference type="Proteomes" id="UP000500930"/>
    </source>
</evidence>
<dbReference type="SUPFAM" id="SSF56420">
    <property type="entry name" value="Peptide deformylase"/>
    <property type="match status" value="1"/>
</dbReference>
<feature type="binding site" evidence="2">
    <location>
        <position position="110"/>
    </location>
    <ligand>
        <name>Fe cation</name>
        <dbReference type="ChEBI" id="CHEBI:24875"/>
    </ligand>
</feature>
<keyword evidence="2" id="KW-0648">Protein biosynthesis</keyword>
<feature type="binding site" evidence="2">
    <location>
        <position position="153"/>
    </location>
    <ligand>
        <name>Fe cation</name>
        <dbReference type="ChEBI" id="CHEBI:24875"/>
    </ligand>
</feature>
<accession>A0A858PZ03</accession>
<dbReference type="Gene3D" id="3.90.45.10">
    <property type="entry name" value="Peptide deformylase"/>
    <property type="match status" value="1"/>
</dbReference>
<keyword evidence="2" id="KW-0378">Hydrolase</keyword>
<reference evidence="3 4" key="1">
    <citation type="journal article" date="2020" name="Pathogens">
        <title>First Whole Genome Sequence of Anaplasma platys, an Obligate Intracellular Rickettsial Pathogen of Dogs.</title>
        <authorList>
            <person name="Llanes A."/>
            <person name="Rajeev S."/>
        </authorList>
    </citation>
    <scope>NUCLEOTIDE SEQUENCE [LARGE SCALE GENOMIC DNA]</scope>
    <source>
        <strain evidence="3 4">S3</strain>
    </source>
</reference>
<dbReference type="PANTHER" id="PTHR10458">
    <property type="entry name" value="PEPTIDE DEFORMYLASE"/>
    <property type="match status" value="1"/>
</dbReference>
<protein>
    <recommendedName>
        <fullName evidence="2">Peptide deformylase</fullName>
        <shortName evidence="2">PDF</shortName>
        <ecNumber evidence="2">3.5.1.88</ecNumber>
    </recommendedName>
    <alternativeName>
        <fullName evidence="2">Polypeptide deformylase</fullName>
    </alternativeName>
</protein>
<dbReference type="InterPro" id="IPR036821">
    <property type="entry name" value="Peptide_deformylase_sf"/>
</dbReference>
<keyword evidence="4" id="KW-1185">Reference proteome</keyword>
<dbReference type="Proteomes" id="UP000500930">
    <property type="component" value="Chromosome"/>
</dbReference>
<dbReference type="EMBL" id="CP046391">
    <property type="protein sequence ID" value="QJC27778.1"/>
    <property type="molecule type" value="Genomic_DNA"/>
</dbReference>
<evidence type="ECO:0000256" key="1">
    <source>
        <dbReference type="ARBA" id="ARBA00010759"/>
    </source>
</evidence>
<proteinExistence type="inferred from homology"/>
<dbReference type="PANTHER" id="PTHR10458:SF22">
    <property type="entry name" value="PEPTIDE DEFORMYLASE"/>
    <property type="match status" value="1"/>
</dbReference>
<evidence type="ECO:0000313" key="3">
    <source>
        <dbReference type="EMBL" id="QJC27778.1"/>
    </source>
</evidence>
<dbReference type="GO" id="GO:0042586">
    <property type="term" value="F:peptide deformylase activity"/>
    <property type="evidence" value="ECO:0007669"/>
    <property type="project" value="UniProtKB-UniRule"/>
</dbReference>
<gene>
    <name evidence="2 3" type="primary">def</name>
    <name evidence="3" type="ORF">ANPL_03635</name>
</gene>
<name>A0A858PZ03_9RICK</name>
<sequence length="199" mass="21774">MRVLSVENKQELDVLKTVSKPVVVVDDTTKGIAKNLVRVAASGKTVGLSAIQLGYPIRVFVINMFSGLFDADKDLKTISGSDHIDGRSLVCINPEIISFSGETVTLFEGCLSAETYGMIGISRPGHVDLKYTNLAGGECVVRTYGWLARCVQHEMDHLNGVLLANVVDNIKNHLEHSVSEEDYSSVHILLLDNKRMDSN</sequence>
<comment type="similarity">
    <text evidence="1 2">Belongs to the polypeptide deformylase family.</text>
</comment>
<dbReference type="Pfam" id="PF01327">
    <property type="entry name" value="Pep_deformylase"/>
    <property type="match status" value="1"/>
</dbReference>
<feature type="binding site" evidence="2">
    <location>
        <position position="157"/>
    </location>
    <ligand>
        <name>Fe cation</name>
        <dbReference type="ChEBI" id="CHEBI:24875"/>
    </ligand>
</feature>
<dbReference type="HAMAP" id="MF_00163">
    <property type="entry name" value="Pep_deformylase"/>
    <property type="match status" value="1"/>
</dbReference>
<comment type="function">
    <text evidence="2">Removes the formyl group from the N-terminal Met of newly synthesized proteins. Requires at least a dipeptide for an efficient rate of reaction. N-terminal L-methionine is a prerequisite for activity but the enzyme has broad specificity at other positions.</text>
</comment>
<dbReference type="PRINTS" id="PR01576">
    <property type="entry name" value="PDEFORMYLASE"/>
</dbReference>
<evidence type="ECO:0000256" key="2">
    <source>
        <dbReference type="HAMAP-Rule" id="MF_00163"/>
    </source>
</evidence>
<dbReference type="GO" id="GO:0006412">
    <property type="term" value="P:translation"/>
    <property type="evidence" value="ECO:0007669"/>
    <property type="project" value="UniProtKB-UniRule"/>
</dbReference>
<keyword evidence="2" id="KW-0479">Metal-binding</keyword>
<dbReference type="KEGG" id="aplt:ANPL_03635"/>
<organism evidence="3 4">
    <name type="scientific">Anaplasma platys</name>
    <dbReference type="NCBI Taxonomy" id="949"/>
    <lineage>
        <taxon>Bacteria</taxon>
        <taxon>Pseudomonadati</taxon>
        <taxon>Pseudomonadota</taxon>
        <taxon>Alphaproteobacteria</taxon>
        <taxon>Rickettsiales</taxon>
        <taxon>Anaplasmataceae</taxon>
        <taxon>Anaplasma</taxon>
    </lineage>
</organism>
<dbReference type="EC" id="3.5.1.88" evidence="2"/>
<dbReference type="InterPro" id="IPR023635">
    <property type="entry name" value="Peptide_deformylase"/>
</dbReference>
<comment type="catalytic activity">
    <reaction evidence="2">
        <text>N-terminal N-formyl-L-methionyl-[peptide] + H2O = N-terminal L-methionyl-[peptide] + formate</text>
        <dbReference type="Rhea" id="RHEA:24420"/>
        <dbReference type="Rhea" id="RHEA-COMP:10639"/>
        <dbReference type="Rhea" id="RHEA-COMP:10640"/>
        <dbReference type="ChEBI" id="CHEBI:15377"/>
        <dbReference type="ChEBI" id="CHEBI:15740"/>
        <dbReference type="ChEBI" id="CHEBI:49298"/>
        <dbReference type="ChEBI" id="CHEBI:64731"/>
        <dbReference type="EC" id="3.5.1.88"/>
    </reaction>
</comment>